<gene>
    <name evidence="2" type="ORF">H0I76_16820</name>
</gene>
<dbReference type="Pfam" id="PF03473">
    <property type="entry name" value="MOSC"/>
    <property type="match status" value="1"/>
</dbReference>
<proteinExistence type="predicted"/>
<dbReference type="InterPro" id="IPR011037">
    <property type="entry name" value="Pyrv_Knase-like_insert_dom_sf"/>
</dbReference>
<protein>
    <recommendedName>
        <fullName evidence="1">MOSC domain-containing protein</fullName>
    </recommendedName>
</protein>
<evidence type="ECO:0000313" key="3">
    <source>
        <dbReference type="Proteomes" id="UP000655420"/>
    </source>
</evidence>
<dbReference type="Proteomes" id="UP000655420">
    <property type="component" value="Unassembled WGS sequence"/>
</dbReference>
<dbReference type="GO" id="GO:0030151">
    <property type="term" value="F:molybdenum ion binding"/>
    <property type="evidence" value="ECO:0007669"/>
    <property type="project" value="InterPro"/>
</dbReference>
<dbReference type="GO" id="GO:0003824">
    <property type="term" value="F:catalytic activity"/>
    <property type="evidence" value="ECO:0007669"/>
    <property type="project" value="InterPro"/>
</dbReference>
<dbReference type="GO" id="GO:0030170">
    <property type="term" value="F:pyridoxal phosphate binding"/>
    <property type="evidence" value="ECO:0007669"/>
    <property type="project" value="InterPro"/>
</dbReference>
<dbReference type="Gene3D" id="2.40.33.20">
    <property type="entry name" value="PK beta-barrel domain-like"/>
    <property type="match status" value="1"/>
</dbReference>
<dbReference type="PANTHER" id="PTHR30212">
    <property type="entry name" value="PROTEIN YIIM"/>
    <property type="match status" value="1"/>
</dbReference>
<dbReference type="PROSITE" id="PS51340">
    <property type="entry name" value="MOSC"/>
    <property type="match status" value="1"/>
</dbReference>
<feature type="domain" description="MOSC" evidence="1">
    <location>
        <begin position="46"/>
        <end position="190"/>
    </location>
</feature>
<accession>A0A8J7SJB7</accession>
<dbReference type="EMBL" id="JAEHHL010000012">
    <property type="protein sequence ID" value="MBK0400865.1"/>
    <property type="molecule type" value="Genomic_DNA"/>
</dbReference>
<name>A0A8J7SJB7_9RHOB</name>
<dbReference type="PANTHER" id="PTHR30212:SF2">
    <property type="entry name" value="PROTEIN YIIM"/>
    <property type="match status" value="1"/>
</dbReference>
<evidence type="ECO:0000313" key="2">
    <source>
        <dbReference type="EMBL" id="MBK0400865.1"/>
    </source>
</evidence>
<dbReference type="SUPFAM" id="SSF50800">
    <property type="entry name" value="PK beta-barrel domain-like"/>
    <property type="match status" value="1"/>
</dbReference>
<dbReference type="InterPro" id="IPR005302">
    <property type="entry name" value="MoCF_Sase_C"/>
</dbReference>
<dbReference type="InterPro" id="IPR052353">
    <property type="entry name" value="Benzoxazolinone_Detox_Enz"/>
</dbReference>
<organism evidence="2 3">
    <name type="scientific">Thermohalobaculum xanthum</name>
    <dbReference type="NCBI Taxonomy" id="2753746"/>
    <lineage>
        <taxon>Bacteria</taxon>
        <taxon>Pseudomonadati</taxon>
        <taxon>Pseudomonadota</taxon>
        <taxon>Alphaproteobacteria</taxon>
        <taxon>Rhodobacterales</taxon>
        <taxon>Paracoccaceae</taxon>
        <taxon>Thermohalobaculum</taxon>
    </lineage>
</organism>
<comment type="caution">
    <text evidence="2">The sequence shown here is derived from an EMBL/GenBank/DDBJ whole genome shotgun (WGS) entry which is preliminary data.</text>
</comment>
<evidence type="ECO:0000259" key="1">
    <source>
        <dbReference type="PROSITE" id="PS51340"/>
    </source>
</evidence>
<dbReference type="AlphaFoldDB" id="A0A8J7SJB7"/>
<keyword evidence="3" id="KW-1185">Reference proteome</keyword>
<reference evidence="2" key="1">
    <citation type="submission" date="2020-12" db="EMBL/GenBank/DDBJ databases">
        <title>Bacterial taxonomy.</title>
        <authorList>
            <person name="Pan X."/>
        </authorList>
    </citation>
    <scope>NUCLEOTIDE SEQUENCE</scope>
    <source>
        <strain evidence="2">M0105</strain>
    </source>
</reference>
<sequence>MPEPAIDPTEFKSLAELTARLPDILSAPRQNGTLEMIVMRPDRGERILPHDIRVNAVDGVPGDHWSEGTGHAAAEGVGDPEAQICIMMASCISAIAGDKANWPPAGDNFFIDMDLTPTNMPPGTRFAIGSAEFVVTELPHNGCQDFIDRYGRDACVFLMTGEGKKNRLRGIYARVIRDGTVSVGDTVSKLD</sequence>
<dbReference type="RefSeq" id="WP_200612609.1">
    <property type="nucleotide sequence ID" value="NZ_JAEHHL010000012.1"/>
</dbReference>